<dbReference type="Pfam" id="PF24110">
    <property type="entry name" value="DUF7385"/>
    <property type="match status" value="1"/>
</dbReference>
<keyword evidence="1" id="KW-0969">Cilium</keyword>
<dbReference type="EMBL" id="CP104003">
    <property type="protein sequence ID" value="UWM56119.1"/>
    <property type="molecule type" value="Genomic_DNA"/>
</dbReference>
<keyword evidence="1" id="KW-0966">Cell projection</keyword>
<dbReference type="Proteomes" id="UP001057580">
    <property type="component" value="Chromosome"/>
</dbReference>
<protein>
    <submittedName>
        <fullName evidence="1">Flagella cluster protein</fullName>
    </submittedName>
</protein>
<organism evidence="1 2">
    <name type="scientific">Salinirubellus salinus</name>
    <dbReference type="NCBI Taxonomy" id="1364945"/>
    <lineage>
        <taxon>Archaea</taxon>
        <taxon>Methanobacteriati</taxon>
        <taxon>Methanobacteriota</taxon>
        <taxon>Stenosarchaea group</taxon>
        <taxon>Halobacteria</taxon>
        <taxon>Halobacteriales</taxon>
        <taxon>Natronomonadaceae</taxon>
        <taxon>Salinirubellus</taxon>
    </lineage>
</organism>
<accession>A0A9E7UCQ4</accession>
<keyword evidence="1" id="KW-0282">Flagellum</keyword>
<proteinExistence type="predicted"/>
<name>A0A9E7UCQ4_9EURY</name>
<keyword evidence="2" id="KW-1185">Reference proteome</keyword>
<sequence>MTLFDVHDHRHRLKLLKDAGHTTVVEDRDGVPCPVCGDPFRRALLTERPGRSFDGVDGGFCVGRDADRLYVFTHP</sequence>
<dbReference type="AlphaFoldDB" id="A0A9E7UCQ4"/>
<reference evidence="1" key="1">
    <citation type="submission" date="2022-09" db="EMBL/GenBank/DDBJ databases">
        <title>Diverse halophilic archaea isolated from saline environments.</title>
        <authorList>
            <person name="Cui H.-L."/>
        </authorList>
    </citation>
    <scope>NUCLEOTIDE SEQUENCE</scope>
    <source>
        <strain evidence="1">ZS-35-S2</strain>
    </source>
</reference>
<gene>
    <name evidence="1" type="ORF">N0B31_07450</name>
</gene>
<dbReference type="GeneID" id="74942246"/>
<dbReference type="RefSeq" id="WP_260595239.1">
    <property type="nucleotide sequence ID" value="NZ_CP104003.1"/>
</dbReference>
<evidence type="ECO:0000313" key="2">
    <source>
        <dbReference type="Proteomes" id="UP001057580"/>
    </source>
</evidence>
<dbReference type="KEGG" id="ssai:N0B31_07450"/>
<evidence type="ECO:0000313" key="1">
    <source>
        <dbReference type="EMBL" id="UWM56119.1"/>
    </source>
</evidence>
<dbReference type="InterPro" id="IPR055809">
    <property type="entry name" value="DUF7385"/>
</dbReference>